<dbReference type="PANTHER" id="PTHR33434">
    <property type="entry name" value="DEGV DOMAIN-CONTAINING PROTEIN DR_1986-RELATED"/>
    <property type="match status" value="1"/>
</dbReference>
<dbReference type="Pfam" id="PF02645">
    <property type="entry name" value="DegV"/>
    <property type="match status" value="1"/>
</dbReference>
<reference evidence="3 4" key="1">
    <citation type="journal article" date="2025" name="Anaerobe">
        <title>Description of Anaerococcus kampingiae sp. nov., Anaerococcus groningensis sp. nov., Anaerococcus martiniensis sp. nov., and Anaerococcus cruorum sp. nov., isolated from human clinical specimens.</title>
        <authorList>
            <person name="Boiten K.E."/>
            <person name="Meijer J."/>
            <person name="van Wezel E.M."/>
            <person name="Veloo A.C.M."/>
        </authorList>
    </citation>
    <scope>NUCLEOTIDE SEQUENCE [LARGE SCALE GENOMIC DNA]</scope>
    <source>
        <strain evidence="3 4">ENR0831</strain>
    </source>
</reference>
<dbReference type="Gene3D" id="2.20.28.50">
    <property type="entry name" value="degv family protein"/>
    <property type="match status" value="1"/>
</dbReference>
<dbReference type="InterPro" id="IPR043168">
    <property type="entry name" value="DegV_C"/>
</dbReference>
<name>A0ABW9MA46_9FIRM</name>
<dbReference type="PANTHER" id="PTHR33434:SF3">
    <property type="entry name" value="DEGV DOMAIN-CONTAINING PROTEIN YITS"/>
    <property type="match status" value="1"/>
</dbReference>
<dbReference type="RefSeq" id="WP_410030743.1">
    <property type="nucleotide sequence ID" value="NZ_JBGMEI010000002.1"/>
</dbReference>
<gene>
    <name evidence="3" type="ORF">ACCQ41_01890</name>
</gene>
<dbReference type="Gene3D" id="3.40.50.10440">
    <property type="entry name" value="Dihydroxyacetone kinase, domain 1"/>
    <property type="match status" value="1"/>
</dbReference>
<protein>
    <submittedName>
        <fullName evidence="3">DegV family protein</fullName>
    </submittedName>
</protein>
<comment type="function">
    <text evidence="1">May bind long-chain fatty acids, such as palmitate, and may play a role in lipid transport or fatty acid metabolism.</text>
</comment>
<keyword evidence="2" id="KW-0446">Lipid-binding</keyword>
<dbReference type="Gene3D" id="3.30.1180.10">
    <property type="match status" value="1"/>
</dbReference>
<dbReference type="InterPro" id="IPR050270">
    <property type="entry name" value="DegV_domain_contain"/>
</dbReference>
<evidence type="ECO:0000313" key="3">
    <source>
        <dbReference type="EMBL" id="MFO3665010.1"/>
    </source>
</evidence>
<keyword evidence="4" id="KW-1185">Reference proteome</keyword>
<sequence>MTDYILSAESTIDLDVDFVNELDVSIIKSNYQLNDTAYLDDFGQSLDMKEFYENMRNGATPSTSMINMNAYIEYFRPLLAEGNDIIHICLSSGLSSQISSLNAAFDSLREEFPDRKMYAVDSIMASAGVGLLVTKLSELKNEGLSAKELYNWAEDNKLHVINYTSNENLEYVARGGRISKTAASIGGVLHICPLIEVDNDGKMIVTSKIRTRKKLLNTMVNKMENNIIGGQDYDEKVFISTADNIEVAEKLKSMIEEKFPNIDGGVKIFNIGPTIGSHIGPGTIALFYWGEERMLGYKK</sequence>
<accession>A0ABW9MA46</accession>
<dbReference type="Proteomes" id="UP001637996">
    <property type="component" value="Unassembled WGS sequence"/>
</dbReference>
<organism evidence="3 4">
    <name type="scientific">Anaerococcus martiniensis</name>
    <dbReference type="NCBI Taxonomy" id="3115615"/>
    <lineage>
        <taxon>Bacteria</taxon>
        <taxon>Bacillati</taxon>
        <taxon>Bacillota</taxon>
        <taxon>Tissierellia</taxon>
        <taxon>Tissierellales</taxon>
        <taxon>Peptoniphilaceae</taxon>
        <taxon>Anaerococcus</taxon>
    </lineage>
</organism>
<dbReference type="InterPro" id="IPR003797">
    <property type="entry name" value="DegV"/>
</dbReference>
<dbReference type="SUPFAM" id="SSF82549">
    <property type="entry name" value="DAK1/DegV-like"/>
    <property type="match status" value="1"/>
</dbReference>
<dbReference type="NCBIfam" id="TIGR00762">
    <property type="entry name" value="DegV"/>
    <property type="match status" value="1"/>
</dbReference>
<proteinExistence type="predicted"/>
<evidence type="ECO:0000313" key="4">
    <source>
        <dbReference type="Proteomes" id="UP001637996"/>
    </source>
</evidence>
<comment type="caution">
    <text evidence="3">The sequence shown here is derived from an EMBL/GenBank/DDBJ whole genome shotgun (WGS) entry which is preliminary data.</text>
</comment>
<evidence type="ECO:0000256" key="2">
    <source>
        <dbReference type="ARBA" id="ARBA00023121"/>
    </source>
</evidence>
<dbReference type="PROSITE" id="PS51482">
    <property type="entry name" value="DEGV"/>
    <property type="match status" value="1"/>
</dbReference>
<dbReference type="EMBL" id="JBGMEI010000002">
    <property type="protein sequence ID" value="MFO3665010.1"/>
    <property type="molecule type" value="Genomic_DNA"/>
</dbReference>
<evidence type="ECO:0000256" key="1">
    <source>
        <dbReference type="ARBA" id="ARBA00003238"/>
    </source>
</evidence>